<comment type="caution">
    <text evidence="1">The sequence shown here is derived from an EMBL/GenBank/DDBJ whole genome shotgun (WGS) entry which is preliminary data.</text>
</comment>
<dbReference type="Proteomes" id="UP000054926">
    <property type="component" value="Unassembled WGS sequence"/>
</dbReference>
<proteinExistence type="predicted"/>
<name>A0A0W0ZJS1_9GAMM</name>
<keyword evidence="2" id="KW-1185">Reference proteome</keyword>
<protein>
    <submittedName>
        <fullName evidence="1">Uncharacterized protein</fullName>
    </submittedName>
</protein>
<dbReference type="AlphaFoldDB" id="A0A0W0ZJS1"/>
<sequence>MKLIMNKKNSAESISLDLESSTTVHDLLCILYEHRSKHYAHFTFLEYQKFISVYECVLYGERFKNKLLPGTNLADYKLEDPCSLVWEEFTENQCLDESIDRRLLFWKVDMNRAENEKKSWPADNNEPTSGPI</sequence>
<evidence type="ECO:0000313" key="1">
    <source>
        <dbReference type="EMBL" id="KTD69234.1"/>
    </source>
</evidence>
<evidence type="ECO:0000313" key="2">
    <source>
        <dbReference type="Proteomes" id="UP000054926"/>
    </source>
</evidence>
<accession>A0A0W0ZJS1</accession>
<organism evidence="1 2">
    <name type="scientific">Legionella steelei</name>
    <dbReference type="NCBI Taxonomy" id="947033"/>
    <lineage>
        <taxon>Bacteria</taxon>
        <taxon>Pseudomonadati</taxon>
        <taxon>Pseudomonadota</taxon>
        <taxon>Gammaproteobacteria</taxon>
        <taxon>Legionellales</taxon>
        <taxon>Legionellaceae</taxon>
        <taxon>Legionella</taxon>
    </lineage>
</organism>
<dbReference type="EMBL" id="LNYY01000019">
    <property type="protein sequence ID" value="KTD69234.1"/>
    <property type="molecule type" value="Genomic_DNA"/>
</dbReference>
<gene>
    <name evidence="1" type="ORF">Lste_2392</name>
</gene>
<dbReference type="PATRIC" id="fig|947033.5.peg.2537"/>
<reference evidence="1 2" key="1">
    <citation type="submission" date="2015-11" db="EMBL/GenBank/DDBJ databases">
        <title>Genomic analysis of 38 Legionella species identifies large and diverse effector repertoires.</title>
        <authorList>
            <person name="Burstein D."/>
            <person name="Amaro F."/>
            <person name="Zusman T."/>
            <person name="Lifshitz Z."/>
            <person name="Cohen O."/>
            <person name="Gilbert J.A."/>
            <person name="Pupko T."/>
            <person name="Shuman H.A."/>
            <person name="Segal G."/>
        </authorList>
    </citation>
    <scope>NUCLEOTIDE SEQUENCE [LARGE SCALE GENOMIC DNA]</scope>
    <source>
        <strain evidence="1 2">IMVS3376</strain>
    </source>
</reference>
<dbReference type="OrthoDB" id="5647401at2"/>